<evidence type="ECO:0000256" key="3">
    <source>
        <dbReference type="ARBA" id="ARBA00022553"/>
    </source>
</evidence>
<evidence type="ECO:0000256" key="9">
    <source>
        <dbReference type="SAM" id="Phobius"/>
    </source>
</evidence>
<dbReference type="InterPro" id="IPR050482">
    <property type="entry name" value="Sensor_HK_TwoCompSys"/>
</dbReference>
<dbReference type="GO" id="GO:0016301">
    <property type="term" value="F:kinase activity"/>
    <property type="evidence" value="ECO:0007669"/>
    <property type="project" value="UniProtKB-KW"/>
</dbReference>
<dbReference type="PROSITE" id="PS50109">
    <property type="entry name" value="HIS_KIN"/>
    <property type="match status" value="1"/>
</dbReference>
<dbReference type="InterPro" id="IPR011712">
    <property type="entry name" value="Sig_transdc_His_kin_sub3_dim/P"/>
</dbReference>
<dbReference type="CDD" id="cd16917">
    <property type="entry name" value="HATPase_UhpB-NarQ-NarX-like"/>
    <property type="match status" value="1"/>
</dbReference>
<dbReference type="PANTHER" id="PTHR24421:SF10">
    <property type="entry name" value="NITRATE_NITRITE SENSOR PROTEIN NARQ"/>
    <property type="match status" value="1"/>
</dbReference>
<dbReference type="RefSeq" id="WP_331788959.1">
    <property type="nucleotide sequence ID" value="NZ_JAVFKM010000020.1"/>
</dbReference>
<protein>
    <recommendedName>
        <fullName evidence="2">histidine kinase</fullName>
        <ecNumber evidence="2">2.7.13.3</ecNumber>
    </recommendedName>
</protein>
<keyword evidence="9" id="KW-0812">Transmembrane</keyword>
<evidence type="ECO:0000256" key="4">
    <source>
        <dbReference type="ARBA" id="ARBA00022679"/>
    </source>
</evidence>
<dbReference type="InterPro" id="IPR005467">
    <property type="entry name" value="His_kinase_dom"/>
</dbReference>
<dbReference type="EC" id="2.7.13.3" evidence="2"/>
<dbReference type="InterPro" id="IPR055558">
    <property type="entry name" value="DUF7134"/>
</dbReference>
<dbReference type="Gene3D" id="1.20.5.1930">
    <property type="match status" value="1"/>
</dbReference>
<evidence type="ECO:0000313" key="11">
    <source>
        <dbReference type="EMBL" id="MEF3117586.1"/>
    </source>
</evidence>
<dbReference type="PANTHER" id="PTHR24421">
    <property type="entry name" value="NITRATE/NITRITE SENSOR PROTEIN NARX-RELATED"/>
    <property type="match status" value="1"/>
</dbReference>
<keyword evidence="5" id="KW-0547">Nucleotide-binding</keyword>
<evidence type="ECO:0000313" key="12">
    <source>
        <dbReference type="Proteomes" id="UP001348265"/>
    </source>
</evidence>
<dbReference type="InterPro" id="IPR036890">
    <property type="entry name" value="HATPase_C_sf"/>
</dbReference>
<accession>A0ABU7X1E8</accession>
<reference evidence="11 12" key="1">
    <citation type="submission" date="2023-08" db="EMBL/GenBank/DDBJ databases">
        <authorList>
            <person name="Sharma P."/>
            <person name="Verma V."/>
            <person name="Mohan M.K."/>
            <person name="Dubey A.K."/>
        </authorList>
    </citation>
    <scope>NUCLEOTIDE SEQUENCE [LARGE SCALE GENOMIC DNA]</scope>
    <source>
        <strain evidence="11 12">ADP4</strain>
    </source>
</reference>
<dbReference type="InterPro" id="IPR003594">
    <property type="entry name" value="HATPase_dom"/>
</dbReference>
<dbReference type="Proteomes" id="UP001348265">
    <property type="component" value="Unassembled WGS sequence"/>
</dbReference>
<sequence>MQCLYDFFRRHPTVADSLWGLVLLGFSALQVAAGHVQCLAEVLAACALSLTVALRRRAPEKMLLLAIATWIGQLVMDLKPFPGDVAMFVIVYTVASAGAQWARGLALLGPLGAAALSAWRWSFSTQAPWSYLVTVVITYVPFILAWMSGCLLRVRRAYYAHLEERADQLQRARAAAASAAARARIASELHDIVAHNVAAMVVQASGAAHVLEASPNQSKQALSTISQTGRLTLAEMRQALGLLRESNDSDKEYTPQPGIDQLGDLIDQVRDAGLPVAFTVDGTPRPLASGVELTAYRTVQEALTNTRKHGGPHAHATVHIAYTNSEVHILIDDDGHGVRREAYEEGGADGFGRGLIGMRERIALVGGTLAAEPRPNGGFRINATLPFGPSAGA</sequence>
<comment type="caution">
    <text evidence="11">The sequence shown here is derived from an EMBL/GenBank/DDBJ whole genome shotgun (WGS) entry which is preliminary data.</text>
</comment>
<dbReference type="Pfam" id="PF02518">
    <property type="entry name" value="HATPase_c"/>
    <property type="match status" value="1"/>
</dbReference>
<keyword evidence="7" id="KW-0067">ATP-binding</keyword>
<comment type="catalytic activity">
    <reaction evidence="1">
        <text>ATP + protein L-histidine = ADP + protein N-phospho-L-histidine.</text>
        <dbReference type="EC" id="2.7.13.3"/>
    </reaction>
</comment>
<name>A0ABU7X1E8_9ACTN</name>
<dbReference type="EMBL" id="JAVFKM010000020">
    <property type="protein sequence ID" value="MEF3117586.1"/>
    <property type="molecule type" value="Genomic_DNA"/>
</dbReference>
<feature type="transmembrane region" description="Helical" evidence="9">
    <location>
        <begin position="131"/>
        <end position="149"/>
    </location>
</feature>
<dbReference type="SUPFAM" id="SSF55874">
    <property type="entry name" value="ATPase domain of HSP90 chaperone/DNA topoisomerase II/histidine kinase"/>
    <property type="match status" value="1"/>
</dbReference>
<evidence type="ECO:0000256" key="2">
    <source>
        <dbReference type="ARBA" id="ARBA00012438"/>
    </source>
</evidence>
<keyword evidence="6 11" id="KW-0418">Kinase</keyword>
<dbReference type="Pfam" id="PF23539">
    <property type="entry name" value="DUF7134"/>
    <property type="match status" value="1"/>
</dbReference>
<keyword evidence="8" id="KW-0902">Two-component regulatory system</keyword>
<keyword evidence="12" id="KW-1185">Reference proteome</keyword>
<dbReference type="Gene3D" id="3.30.565.10">
    <property type="entry name" value="Histidine kinase-like ATPase, C-terminal domain"/>
    <property type="match status" value="1"/>
</dbReference>
<evidence type="ECO:0000256" key="6">
    <source>
        <dbReference type="ARBA" id="ARBA00022777"/>
    </source>
</evidence>
<gene>
    <name evidence="11" type="ORF">RB636_30885</name>
</gene>
<keyword evidence="4" id="KW-0808">Transferase</keyword>
<feature type="domain" description="Histidine kinase" evidence="10">
    <location>
        <begin position="192"/>
        <end position="389"/>
    </location>
</feature>
<organism evidence="11 12">
    <name type="scientific">Streptomyces chrestomyceticus</name>
    <dbReference type="NCBI Taxonomy" id="68185"/>
    <lineage>
        <taxon>Bacteria</taxon>
        <taxon>Bacillati</taxon>
        <taxon>Actinomycetota</taxon>
        <taxon>Actinomycetes</taxon>
        <taxon>Kitasatosporales</taxon>
        <taxon>Streptomycetaceae</taxon>
        <taxon>Streptomyces</taxon>
    </lineage>
</organism>
<evidence type="ECO:0000256" key="5">
    <source>
        <dbReference type="ARBA" id="ARBA00022741"/>
    </source>
</evidence>
<evidence type="ECO:0000256" key="8">
    <source>
        <dbReference type="ARBA" id="ARBA00023012"/>
    </source>
</evidence>
<proteinExistence type="predicted"/>
<keyword evidence="3" id="KW-0597">Phosphoprotein</keyword>
<evidence type="ECO:0000256" key="1">
    <source>
        <dbReference type="ARBA" id="ARBA00000085"/>
    </source>
</evidence>
<keyword evidence="9" id="KW-0472">Membrane</keyword>
<dbReference type="Pfam" id="PF07730">
    <property type="entry name" value="HisKA_3"/>
    <property type="match status" value="1"/>
</dbReference>
<keyword evidence="9" id="KW-1133">Transmembrane helix</keyword>
<evidence type="ECO:0000259" key="10">
    <source>
        <dbReference type="PROSITE" id="PS50109"/>
    </source>
</evidence>
<evidence type="ECO:0000256" key="7">
    <source>
        <dbReference type="ARBA" id="ARBA00022840"/>
    </source>
</evidence>